<dbReference type="Gene3D" id="3.90.1720.10">
    <property type="entry name" value="endopeptidase domain like (from Nostoc punctiforme)"/>
    <property type="match status" value="1"/>
</dbReference>
<evidence type="ECO:0000313" key="3">
    <source>
        <dbReference type="EMBL" id="KAF3455141.1"/>
    </source>
</evidence>
<dbReference type="OrthoDB" id="421951at2759"/>
<protein>
    <recommendedName>
        <fullName evidence="2">LRAT domain-containing protein</fullName>
    </recommendedName>
</protein>
<feature type="transmembrane region" description="Helical" evidence="1">
    <location>
        <begin position="355"/>
        <end position="372"/>
    </location>
</feature>
<accession>A0A8K0HMD3</accession>
<evidence type="ECO:0000259" key="2">
    <source>
        <dbReference type="PROSITE" id="PS51934"/>
    </source>
</evidence>
<reference evidence="3" key="1">
    <citation type="submission" date="2020-03" db="EMBL/GenBank/DDBJ databases">
        <title>A high-quality chromosome-level genome assembly of a woody plant with both climbing and erect habits, Rhamnella rubrinervis.</title>
        <authorList>
            <person name="Lu Z."/>
            <person name="Yang Y."/>
            <person name="Zhu X."/>
            <person name="Sun Y."/>
        </authorList>
    </citation>
    <scope>NUCLEOTIDE SEQUENCE</scope>
    <source>
        <strain evidence="3">BYM</strain>
        <tissue evidence="3">Leaf</tissue>
    </source>
</reference>
<keyword evidence="1" id="KW-0472">Membrane</keyword>
<keyword evidence="1" id="KW-1133">Transmembrane helix</keyword>
<dbReference type="Proteomes" id="UP000796880">
    <property type="component" value="Unassembled WGS sequence"/>
</dbReference>
<feature type="transmembrane region" description="Helical" evidence="1">
    <location>
        <begin position="195"/>
        <end position="215"/>
    </location>
</feature>
<dbReference type="Pfam" id="PF04970">
    <property type="entry name" value="LRAT"/>
    <property type="match status" value="1"/>
</dbReference>
<proteinExistence type="predicted"/>
<organism evidence="3 4">
    <name type="scientific">Rhamnella rubrinervis</name>
    <dbReference type="NCBI Taxonomy" id="2594499"/>
    <lineage>
        <taxon>Eukaryota</taxon>
        <taxon>Viridiplantae</taxon>
        <taxon>Streptophyta</taxon>
        <taxon>Embryophyta</taxon>
        <taxon>Tracheophyta</taxon>
        <taxon>Spermatophyta</taxon>
        <taxon>Magnoliopsida</taxon>
        <taxon>eudicotyledons</taxon>
        <taxon>Gunneridae</taxon>
        <taxon>Pentapetalae</taxon>
        <taxon>rosids</taxon>
        <taxon>fabids</taxon>
        <taxon>Rosales</taxon>
        <taxon>Rhamnaceae</taxon>
        <taxon>rhamnoid group</taxon>
        <taxon>Rhamneae</taxon>
        <taxon>Rhamnella</taxon>
    </lineage>
</organism>
<name>A0A8K0HMD3_9ROSA</name>
<dbReference type="EMBL" id="VOIH02000002">
    <property type="protein sequence ID" value="KAF3455141.1"/>
    <property type="molecule type" value="Genomic_DNA"/>
</dbReference>
<dbReference type="PANTHER" id="PTHR46137">
    <property type="entry name" value="OS05G0310600 PROTEIN"/>
    <property type="match status" value="1"/>
</dbReference>
<dbReference type="AlphaFoldDB" id="A0A8K0HMD3"/>
<feature type="transmembrane region" description="Helical" evidence="1">
    <location>
        <begin position="125"/>
        <end position="152"/>
    </location>
</feature>
<feature type="transmembrane region" description="Helical" evidence="1">
    <location>
        <begin position="251"/>
        <end position="269"/>
    </location>
</feature>
<sequence length="387" mass="44885">MGDGKVIHLTRGPGLIFSSSSKSRPSNDRIVCCNVEDFLCDGQLHRFEYGVSRVAFIVKRAGTCTRASSDPPEQVLYRASYLVEHGFGDYHLVDRNCEDFALYCKTGIIKGNESATGSSGQITSLFAAIIALTVIPYRFVPFGAIGLALVVYGMYCSFRLSLDVGSKGSHFSVVAVEKLDNVQPEDKKEEKNTSWYMTPGYYATYTIWVINYWYWTSESTILIYLKSVYLYFILYCFVENHLRKFRNRFKLGKYSAYTIWVLGYLYWRWQSVSTILLWTRLFFLCCCLDDIIPNQENHPGRWKLKQFNSNTIWVLHLWHWTPGSKILQWIKLALLDMFLFNYIPSYLAKHRLMRGAFFACFVIQSAVLLLELDYNDYISRITDITFL</sequence>
<evidence type="ECO:0000313" key="4">
    <source>
        <dbReference type="Proteomes" id="UP000796880"/>
    </source>
</evidence>
<comment type="caution">
    <text evidence="3">The sequence shown here is derived from an EMBL/GenBank/DDBJ whole genome shotgun (WGS) entry which is preliminary data.</text>
</comment>
<keyword evidence="1" id="KW-0812">Transmembrane</keyword>
<feature type="transmembrane region" description="Helical" evidence="1">
    <location>
        <begin position="326"/>
        <end position="343"/>
    </location>
</feature>
<feature type="transmembrane region" description="Helical" evidence="1">
    <location>
        <begin position="221"/>
        <end position="239"/>
    </location>
</feature>
<feature type="domain" description="LRAT" evidence="2">
    <location>
        <begin position="1"/>
        <end position="113"/>
    </location>
</feature>
<keyword evidence="4" id="KW-1185">Reference proteome</keyword>
<evidence type="ECO:0000256" key="1">
    <source>
        <dbReference type="SAM" id="Phobius"/>
    </source>
</evidence>
<dbReference type="PROSITE" id="PS51934">
    <property type="entry name" value="LRAT"/>
    <property type="match status" value="1"/>
</dbReference>
<dbReference type="InterPro" id="IPR007053">
    <property type="entry name" value="LRAT_dom"/>
</dbReference>
<gene>
    <name evidence="3" type="ORF">FNV43_RR05589</name>
</gene>
<dbReference type="PANTHER" id="PTHR46137:SF19">
    <property type="entry name" value="GB|AAF32477.1"/>
    <property type="match status" value="1"/>
</dbReference>